<reference evidence="6" key="1">
    <citation type="submission" date="2025-08" db="UniProtKB">
        <authorList>
            <consortium name="Ensembl"/>
        </authorList>
    </citation>
    <scope>IDENTIFICATION</scope>
</reference>
<dbReference type="SUPFAM" id="SSF49695">
    <property type="entry name" value="gamma-Crystallin-like"/>
    <property type="match status" value="1"/>
</dbReference>
<feature type="domain" description="Beta/gamma crystallin 'Greek key'" evidence="5">
    <location>
        <begin position="130"/>
        <end position="172"/>
    </location>
</feature>
<dbReference type="AlphaFoldDB" id="A0A3Q2ZMB8"/>
<sequence>LPQITFFEEKKFQGRCYNCSSECADLHTHFSRCNSIRVESGFWVVYERPNYMGHQYVLSPGEYPDYQYWLGINDTIQSCRIIRHVGSSWRMKVWEKPNFEGESLELTNNMPTFHELWQSRDIHSCKVFEGAWIFYEHPNYRGRQMLLERGEYRRYSEWGGRKPTVGSIRRVTN</sequence>
<dbReference type="OMA" id="FWVVYEK"/>
<feature type="domain" description="Beta/gamma crystallin 'Greek key'" evidence="5">
    <location>
        <begin position="41"/>
        <end position="83"/>
    </location>
</feature>
<dbReference type="GeneTree" id="ENSGT00940000163494"/>
<dbReference type="InterPro" id="IPR050252">
    <property type="entry name" value="Beta/Gamma-Crystallin"/>
</dbReference>
<name>A0A3Q2ZMB8_KRYMA</name>
<keyword evidence="7" id="KW-1185">Reference proteome</keyword>
<evidence type="ECO:0000256" key="2">
    <source>
        <dbReference type="ARBA" id="ARBA00009646"/>
    </source>
</evidence>
<protein>
    <submittedName>
        <fullName evidence="6">Crystallin, gamma S4</fullName>
    </submittedName>
</protein>
<organism evidence="6 7">
    <name type="scientific">Kryptolebias marmoratus</name>
    <name type="common">Mangrove killifish</name>
    <name type="synonym">Rivulus marmoratus</name>
    <dbReference type="NCBI Taxonomy" id="37003"/>
    <lineage>
        <taxon>Eukaryota</taxon>
        <taxon>Metazoa</taxon>
        <taxon>Chordata</taxon>
        <taxon>Craniata</taxon>
        <taxon>Vertebrata</taxon>
        <taxon>Euteleostomi</taxon>
        <taxon>Actinopterygii</taxon>
        <taxon>Neopterygii</taxon>
        <taxon>Teleostei</taxon>
        <taxon>Neoteleostei</taxon>
        <taxon>Acanthomorphata</taxon>
        <taxon>Ovalentaria</taxon>
        <taxon>Atherinomorphae</taxon>
        <taxon>Cyprinodontiformes</taxon>
        <taxon>Rivulidae</taxon>
        <taxon>Kryptolebias</taxon>
    </lineage>
</organism>
<evidence type="ECO:0000256" key="4">
    <source>
        <dbReference type="ARBA" id="ARBA00022737"/>
    </source>
</evidence>
<comment type="function">
    <text evidence="1">Crystallins are the dominant structural components of the vertebrate eye lens.</text>
</comment>
<dbReference type="Proteomes" id="UP000264800">
    <property type="component" value="Unplaced"/>
</dbReference>
<evidence type="ECO:0000313" key="7">
    <source>
        <dbReference type="Proteomes" id="UP000264800"/>
    </source>
</evidence>
<evidence type="ECO:0000256" key="3">
    <source>
        <dbReference type="ARBA" id="ARBA00022613"/>
    </source>
</evidence>
<evidence type="ECO:0000256" key="1">
    <source>
        <dbReference type="ARBA" id="ARBA00003689"/>
    </source>
</evidence>
<dbReference type="PRINTS" id="PR01367">
    <property type="entry name" value="BGCRYSTALLIN"/>
</dbReference>
<accession>A0A3Q2ZMB8</accession>
<dbReference type="GO" id="GO:0002088">
    <property type="term" value="P:lens development in camera-type eye"/>
    <property type="evidence" value="ECO:0007669"/>
    <property type="project" value="TreeGrafter"/>
</dbReference>
<dbReference type="Ensembl" id="ENSKMAT00000004182.1">
    <property type="protein sequence ID" value="ENSKMAP00000004105.1"/>
    <property type="gene ID" value="ENSKMAG00000003099.1"/>
</dbReference>
<dbReference type="InterPro" id="IPR001064">
    <property type="entry name" value="Beta/gamma_crystallin"/>
</dbReference>
<dbReference type="FunFam" id="2.60.20.10:FF:000001">
    <property type="entry name" value="Crystallin gamma S"/>
    <property type="match status" value="1"/>
</dbReference>
<dbReference type="FunFam" id="2.60.20.10:FF:000003">
    <property type="entry name" value="Crystallin gamma S"/>
    <property type="match status" value="1"/>
</dbReference>
<dbReference type="GO" id="GO:0005212">
    <property type="term" value="F:structural constituent of eye lens"/>
    <property type="evidence" value="ECO:0007669"/>
    <property type="project" value="UniProtKB-KW"/>
</dbReference>
<dbReference type="Gene3D" id="2.60.20.10">
    <property type="entry name" value="Crystallins"/>
    <property type="match status" value="2"/>
</dbReference>
<dbReference type="PANTHER" id="PTHR11818">
    <property type="entry name" value="BETA/GAMMA CRYSTALLIN"/>
    <property type="match status" value="1"/>
</dbReference>
<feature type="domain" description="Beta/gamma crystallin 'Greek key'" evidence="5">
    <location>
        <begin position="2"/>
        <end position="40"/>
    </location>
</feature>
<dbReference type="SMART" id="SM00247">
    <property type="entry name" value="XTALbg"/>
    <property type="match status" value="2"/>
</dbReference>
<comment type="similarity">
    <text evidence="2">Belongs to the beta/gamma-crystallin family.</text>
</comment>
<dbReference type="GO" id="GO:0007601">
    <property type="term" value="P:visual perception"/>
    <property type="evidence" value="ECO:0007669"/>
    <property type="project" value="TreeGrafter"/>
</dbReference>
<reference evidence="6" key="2">
    <citation type="submission" date="2025-09" db="UniProtKB">
        <authorList>
            <consortium name="Ensembl"/>
        </authorList>
    </citation>
    <scope>IDENTIFICATION</scope>
</reference>
<proteinExistence type="inferred from homology"/>
<keyword evidence="3" id="KW-0273">Eye lens protein</keyword>
<dbReference type="Pfam" id="PF00030">
    <property type="entry name" value="Crystall"/>
    <property type="match status" value="2"/>
</dbReference>
<feature type="domain" description="Beta/gamma crystallin 'Greek key'" evidence="5">
    <location>
        <begin position="89"/>
        <end position="129"/>
    </location>
</feature>
<keyword evidence="4" id="KW-0677">Repeat</keyword>
<dbReference type="PROSITE" id="PS50915">
    <property type="entry name" value="CRYSTALLIN_BETA_GAMMA"/>
    <property type="match status" value="4"/>
</dbReference>
<evidence type="ECO:0000313" key="6">
    <source>
        <dbReference type="Ensembl" id="ENSKMAP00000004105.1"/>
    </source>
</evidence>
<dbReference type="PANTHER" id="PTHR11818:SF126">
    <property type="entry name" value="CRYSTALLIN, GAMMA MX,-LIKE 2-RELATED"/>
    <property type="match status" value="1"/>
</dbReference>
<dbReference type="InterPro" id="IPR011024">
    <property type="entry name" value="G_crystallin-like"/>
</dbReference>
<evidence type="ECO:0000259" key="5">
    <source>
        <dbReference type="PROSITE" id="PS50915"/>
    </source>
</evidence>